<protein>
    <submittedName>
        <fullName evidence="3">Sulfolactate dehydrogenase</fullName>
    </submittedName>
</protein>
<dbReference type="EMBL" id="BMJJ01000013">
    <property type="protein sequence ID" value="GGD36114.1"/>
    <property type="molecule type" value="Genomic_DNA"/>
</dbReference>
<comment type="similarity">
    <text evidence="1">Belongs to the LDH2/MDH2 oxidoreductase family.</text>
</comment>
<evidence type="ECO:0000313" key="3">
    <source>
        <dbReference type="EMBL" id="GGD36114.1"/>
    </source>
</evidence>
<dbReference type="PANTHER" id="PTHR11091:SF0">
    <property type="entry name" value="MALATE DEHYDROGENASE"/>
    <property type="match status" value="1"/>
</dbReference>
<dbReference type="Pfam" id="PF02615">
    <property type="entry name" value="Ldh_2"/>
    <property type="match status" value="1"/>
</dbReference>
<dbReference type="InterPro" id="IPR043143">
    <property type="entry name" value="Mal/L-sulf/L-lact_DH-like_NADP"/>
</dbReference>
<dbReference type="InterPro" id="IPR043144">
    <property type="entry name" value="Mal/L-sulf/L-lact_DH-like_ah"/>
</dbReference>
<accession>A0A916YAX0</accession>
<name>A0A916YAX0_9HYPH</name>
<dbReference type="InterPro" id="IPR036111">
    <property type="entry name" value="Mal/L-sulfo/L-lacto_DH-like_sf"/>
</dbReference>
<comment type="caution">
    <text evidence="3">The sequence shown here is derived from an EMBL/GenBank/DDBJ whole genome shotgun (WGS) entry which is preliminary data.</text>
</comment>
<gene>
    <name evidence="3" type="ORF">GCM10011335_43870</name>
</gene>
<keyword evidence="2" id="KW-0560">Oxidoreductase</keyword>
<dbReference type="Proteomes" id="UP000613160">
    <property type="component" value="Unassembled WGS sequence"/>
</dbReference>
<proteinExistence type="inferred from homology"/>
<reference evidence="3" key="2">
    <citation type="submission" date="2020-09" db="EMBL/GenBank/DDBJ databases">
        <authorList>
            <person name="Sun Q."/>
            <person name="Zhou Y."/>
        </authorList>
    </citation>
    <scope>NUCLEOTIDE SEQUENCE</scope>
    <source>
        <strain evidence="3">CGMCC 1.15493</strain>
    </source>
</reference>
<dbReference type="PANTHER" id="PTHR11091">
    <property type="entry name" value="OXIDOREDUCTASE-RELATED"/>
    <property type="match status" value="1"/>
</dbReference>
<evidence type="ECO:0000313" key="4">
    <source>
        <dbReference type="Proteomes" id="UP000613160"/>
    </source>
</evidence>
<evidence type="ECO:0000256" key="1">
    <source>
        <dbReference type="ARBA" id="ARBA00006056"/>
    </source>
</evidence>
<organism evidence="3 4">
    <name type="scientific">Aureimonas glaciei</name>
    <dbReference type="NCBI Taxonomy" id="1776957"/>
    <lineage>
        <taxon>Bacteria</taxon>
        <taxon>Pseudomonadati</taxon>
        <taxon>Pseudomonadota</taxon>
        <taxon>Alphaproteobacteria</taxon>
        <taxon>Hyphomicrobiales</taxon>
        <taxon>Aurantimonadaceae</taxon>
        <taxon>Aureimonas</taxon>
    </lineage>
</organism>
<dbReference type="AlphaFoldDB" id="A0A916YAX0"/>
<sequence length="335" mass="33727">MAPDMTHLTLAAAEALVADAIVRGDADPAVAASVARALVAAEAAGQSGHGFRRVTTYAAQARAGKVDGHARPIAARPAPGVVTIDAADGFAYPALDLAVSLLPDIARAQGVALAGIRRSHHAGVMGLTVERFAEMGLVALMVANAPGAMAPWGGRTPLYGTNPIAFAAPLGEGLDPLVIDLSLSKVARGKVMEARQKGETLPEGWAFDKEGAPTTDPEAALAGTMVPTGDSKGAALALMVEMLAAGVTGSQFAYEASSLFDAKGPPVGLGHLLIVLDPRAVGGPAAVGRMAELATRVADEPGARLPGRRGQGARRAAIDGGIEVDEAVLAAIAAI</sequence>
<dbReference type="GO" id="GO:0016491">
    <property type="term" value="F:oxidoreductase activity"/>
    <property type="evidence" value="ECO:0007669"/>
    <property type="project" value="UniProtKB-KW"/>
</dbReference>
<keyword evidence="4" id="KW-1185">Reference proteome</keyword>
<dbReference type="Gene3D" id="1.10.1530.10">
    <property type="match status" value="1"/>
</dbReference>
<dbReference type="SUPFAM" id="SSF89733">
    <property type="entry name" value="L-sulfolactate dehydrogenase-like"/>
    <property type="match status" value="1"/>
</dbReference>
<reference evidence="3" key="1">
    <citation type="journal article" date="2014" name="Int. J. Syst. Evol. Microbiol.">
        <title>Complete genome sequence of Corynebacterium casei LMG S-19264T (=DSM 44701T), isolated from a smear-ripened cheese.</title>
        <authorList>
            <consortium name="US DOE Joint Genome Institute (JGI-PGF)"/>
            <person name="Walter F."/>
            <person name="Albersmeier A."/>
            <person name="Kalinowski J."/>
            <person name="Ruckert C."/>
        </authorList>
    </citation>
    <scope>NUCLEOTIDE SEQUENCE</scope>
    <source>
        <strain evidence="3">CGMCC 1.15493</strain>
    </source>
</reference>
<evidence type="ECO:0000256" key="2">
    <source>
        <dbReference type="ARBA" id="ARBA00023002"/>
    </source>
</evidence>
<dbReference type="Gene3D" id="3.30.1370.60">
    <property type="entry name" value="Hypothetical oxidoreductase yiak, domain 2"/>
    <property type="match status" value="1"/>
</dbReference>
<dbReference type="InterPro" id="IPR003767">
    <property type="entry name" value="Malate/L-lactate_DH-like"/>
</dbReference>